<keyword evidence="3" id="KW-1185">Reference proteome</keyword>
<gene>
    <name evidence="2" type="ORF">FHX40_5019</name>
</gene>
<protein>
    <submittedName>
        <fullName evidence="2">Uncharacterized protein</fullName>
    </submittedName>
</protein>
<dbReference type="AlphaFoldDB" id="A0A543IP87"/>
<name>A0A543IP87_9ACTN</name>
<keyword evidence="1" id="KW-1133">Transmembrane helix</keyword>
<dbReference type="EMBL" id="VFPQ01000003">
    <property type="protein sequence ID" value="TQM72392.1"/>
    <property type="molecule type" value="Genomic_DNA"/>
</dbReference>
<keyword evidence="1" id="KW-0472">Membrane</keyword>
<organism evidence="2 3">
    <name type="scientific">Thermopolyspora flexuosa</name>
    <dbReference type="NCBI Taxonomy" id="103836"/>
    <lineage>
        <taxon>Bacteria</taxon>
        <taxon>Bacillati</taxon>
        <taxon>Actinomycetota</taxon>
        <taxon>Actinomycetes</taxon>
        <taxon>Streptosporangiales</taxon>
        <taxon>Streptosporangiaceae</taxon>
        <taxon>Thermopolyspora</taxon>
    </lineage>
</organism>
<feature type="transmembrane region" description="Helical" evidence="1">
    <location>
        <begin position="123"/>
        <end position="146"/>
    </location>
</feature>
<proteinExistence type="predicted"/>
<dbReference type="RefSeq" id="WP_170198993.1">
    <property type="nucleotide sequence ID" value="NZ_BMPV01000004.1"/>
</dbReference>
<evidence type="ECO:0000256" key="1">
    <source>
        <dbReference type="SAM" id="Phobius"/>
    </source>
</evidence>
<reference evidence="2 3" key="1">
    <citation type="submission" date="2019-06" db="EMBL/GenBank/DDBJ databases">
        <title>Sequencing the genomes of 1000 actinobacteria strains.</title>
        <authorList>
            <person name="Klenk H.-P."/>
        </authorList>
    </citation>
    <scope>NUCLEOTIDE SEQUENCE [LARGE SCALE GENOMIC DNA]</scope>
    <source>
        <strain evidence="2 3">DSM 43186</strain>
    </source>
</reference>
<accession>A0A543IP87</accession>
<evidence type="ECO:0000313" key="3">
    <source>
        <dbReference type="Proteomes" id="UP000319213"/>
    </source>
</evidence>
<dbReference type="Proteomes" id="UP000319213">
    <property type="component" value="Unassembled WGS sequence"/>
</dbReference>
<evidence type="ECO:0000313" key="2">
    <source>
        <dbReference type="EMBL" id="TQM72392.1"/>
    </source>
</evidence>
<comment type="caution">
    <text evidence="2">The sequence shown here is derived from an EMBL/GenBank/DDBJ whole genome shotgun (WGS) entry which is preliminary data.</text>
</comment>
<feature type="transmembrane region" description="Helical" evidence="1">
    <location>
        <begin position="91"/>
        <end position="111"/>
    </location>
</feature>
<feature type="transmembrane region" description="Helical" evidence="1">
    <location>
        <begin position="52"/>
        <end position="71"/>
    </location>
</feature>
<keyword evidence="1" id="KW-0812">Transmembrane</keyword>
<sequence length="151" mass="15408">MTPIFGTPDGRADDLPETMLEARAEGMSGTAGGGRGVPGGGGVWVSPVIPTVANLLLAALWGLSVFAGWGLEAFCSAEEESEACRERLGSVPFGSAVFAVTAALCTAGAWLGPVARRDPSRFAMLMTAALICWLVAEGVLFVGGVLDQHAG</sequence>